<dbReference type="InterPro" id="IPR036397">
    <property type="entry name" value="RNaseH_sf"/>
</dbReference>
<keyword evidence="8" id="KW-0808">Transferase</keyword>
<keyword evidence="1" id="KW-0540">Nuclease</keyword>
<evidence type="ECO:0000256" key="5">
    <source>
        <dbReference type="ARBA" id="ARBA00022842"/>
    </source>
</evidence>
<evidence type="ECO:0000313" key="11">
    <source>
        <dbReference type="EMBL" id="GJT61147.1"/>
    </source>
</evidence>
<comment type="caution">
    <text evidence="11">The sequence shown here is derived from an EMBL/GenBank/DDBJ whole genome shotgun (WGS) entry which is preliminary data.</text>
</comment>
<protein>
    <submittedName>
        <fullName evidence="11">Retrovirus-related pol polyprotein from transposon TNT 1-94</fullName>
    </submittedName>
</protein>
<evidence type="ECO:0000256" key="9">
    <source>
        <dbReference type="ARBA" id="ARBA00023172"/>
    </source>
</evidence>
<evidence type="ECO:0000256" key="3">
    <source>
        <dbReference type="ARBA" id="ARBA00022759"/>
    </source>
</evidence>
<keyword evidence="5" id="KW-0460">Magnesium</keyword>
<keyword evidence="12" id="KW-1185">Reference proteome</keyword>
<gene>
    <name evidence="11" type="ORF">Tco_1004680</name>
</gene>
<organism evidence="11 12">
    <name type="scientific">Tanacetum coccineum</name>
    <dbReference type="NCBI Taxonomy" id="301880"/>
    <lineage>
        <taxon>Eukaryota</taxon>
        <taxon>Viridiplantae</taxon>
        <taxon>Streptophyta</taxon>
        <taxon>Embryophyta</taxon>
        <taxon>Tracheophyta</taxon>
        <taxon>Spermatophyta</taxon>
        <taxon>Magnoliopsida</taxon>
        <taxon>eudicotyledons</taxon>
        <taxon>Gunneridae</taxon>
        <taxon>Pentapetalae</taxon>
        <taxon>asterids</taxon>
        <taxon>campanulids</taxon>
        <taxon>Asterales</taxon>
        <taxon>Asteraceae</taxon>
        <taxon>Asteroideae</taxon>
        <taxon>Anthemideae</taxon>
        <taxon>Anthemidinae</taxon>
        <taxon>Tanacetum</taxon>
    </lineage>
</organism>
<evidence type="ECO:0000313" key="12">
    <source>
        <dbReference type="Proteomes" id="UP001151760"/>
    </source>
</evidence>
<dbReference type="PROSITE" id="PS50994">
    <property type="entry name" value="INTEGRASE"/>
    <property type="match status" value="1"/>
</dbReference>
<evidence type="ECO:0000256" key="6">
    <source>
        <dbReference type="ARBA" id="ARBA00022908"/>
    </source>
</evidence>
<dbReference type="PANTHER" id="PTHR42648">
    <property type="entry name" value="TRANSPOSASE, PUTATIVE-RELATED"/>
    <property type="match status" value="1"/>
</dbReference>
<dbReference type="InterPro" id="IPR001584">
    <property type="entry name" value="Integrase_cat-core"/>
</dbReference>
<evidence type="ECO:0000256" key="8">
    <source>
        <dbReference type="ARBA" id="ARBA00022932"/>
    </source>
</evidence>
<keyword evidence="4" id="KW-0378">Hydrolase</keyword>
<keyword evidence="8" id="KW-0239">DNA-directed DNA polymerase</keyword>
<dbReference type="SUPFAM" id="SSF53098">
    <property type="entry name" value="Ribonuclease H-like"/>
    <property type="match status" value="1"/>
</dbReference>
<keyword evidence="2" id="KW-0479">Metal-binding</keyword>
<sequence length="301" mass="35283">MVILWYLTQDDSKDMMGNRSQSSQRTLWEKFIWVSSDSRMNLLSELSWGYGDYVIGDSVTLQSILCRRDLEQSIFCRQFVILFLKLPSESILALLVILNGADFLKVVIAQFVTRFRLRYDKSFSRICLLSKLQIWLRSTRLKFEKAINFLFAQPANCEKDKKFFHYTKILKTTKMECFIPFLHGSGGHMHGLNNTVLMAYRQTPQQNGVVERRNRTLVEAARTMLIFSKAPMFLWEEAVATACYTQNRFLIHTRHNKTPYELDHDKKPDLTFLRVFGALCYPTNDSEDLDYQISHIPHKHI</sequence>
<reference evidence="11" key="1">
    <citation type="journal article" date="2022" name="Int. J. Mol. Sci.">
        <title>Draft Genome of Tanacetum Coccineum: Genomic Comparison of Closely Related Tanacetum-Family Plants.</title>
        <authorList>
            <person name="Yamashiro T."/>
            <person name="Shiraishi A."/>
            <person name="Nakayama K."/>
            <person name="Satake H."/>
        </authorList>
    </citation>
    <scope>NUCLEOTIDE SEQUENCE</scope>
</reference>
<dbReference type="PANTHER" id="PTHR42648:SF11">
    <property type="entry name" value="TRANSPOSON TY4-P GAG-POL POLYPROTEIN"/>
    <property type="match status" value="1"/>
</dbReference>
<evidence type="ECO:0000259" key="10">
    <source>
        <dbReference type="PROSITE" id="PS50994"/>
    </source>
</evidence>
<keyword evidence="7" id="KW-0695">RNA-directed DNA polymerase</keyword>
<dbReference type="InterPro" id="IPR039537">
    <property type="entry name" value="Retrotran_Ty1/copia-like"/>
</dbReference>
<reference evidence="11" key="2">
    <citation type="submission" date="2022-01" db="EMBL/GenBank/DDBJ databases">
        <authorList>
            <person name="Yamashiro T."/>
            <person name="Shiraishi A."/>
            <person name="Satake H."/>
            <person name="Nakayama K."/>
        </authorList>
    </citation>
    <scope>NUCLEOTIDE SEQUENCE</scope>
</reference>
<proteinExistence type="predicted"/>
<evidence type="ECO:0000256" key="4">
    <source>
        <dbReference type="ARBA" id="ARBA00022801"/>
    </source>
</evidence>
<dbReference type="Proteomes" id="UP001151760">
    <property type="component" value="Unassembled WGS sequence"/>
</dbReference>
<keyword evidence="3" id="KW-0255">Endonuclease</keyword>
<name>A0ABQ5FF19_9ASTR</name>
<keyword evidence="6" id="KW-0229">DNA integration</keyword>
<feature type="domain" description="Integrase catalytic" evidence="10">
    <location>
        <begin position="204"/>
        <end position="267"/>
    </location>
</feature>
<evidence type="ECO:0000256" key="7">
    <source>
        <dbReference type="ARBA" id="ARBA00022918"/>
    </source>
</evidence>
<dbReference type="EMBL" id="BQNB010017262">
    <property type="protein sequence ID" value="GJT61147.1"/>
    <property type="molecule type" value="Genomic_DNA"/>
</dbReference>
<evidence type="ECO:0000256" key="2">
    <source>
        <dbReference type="ARBA" id="ARBA00022723"/>
    </source>
</evidence>
<accession>A0ABQ5FF19</accession>
<dbReference type="Gene3D" id="3.30.420.10">
    <property type="entry name" value="Ribonuclease H-like superfamily/Ribonuclease H"/>
    <property type="match status" value="1"/>
</dbReference>
<keyword evidence="8" id="KW-0548">Nucleotidyltransferase</keyword>
<dbReference type="InterPro" id="IPR012337">
    <property type="entry name" value="RNaseH-like_sf"/>
</dbReference>
<keyword evidence="9" id="KW-0233">DNA recombination</keyword>
<evidence type="ECO:0000256" key="1">
    <source>
        <dbReference type="ARBA" id="ARBA00022722"/>
    </source>
</evidence>